<name>A0A412Y7E7_9BACE</name>
<proteinExistence type="predicted"/>
<dbReference type="EMBL" id="QRZF01000007">
    <property type="protein sequence ID" value="RGV53321.1"/>
    <property type="molecule type" value="Genomic_DNA"/>
</dbReference>
<dbReference type="RefSeq" id="WP_022391848.1">
    <property type="nucleotide sequence ID" value="NZ_BAABZC010000004.1"/>
</dbReference>
<gene>
    <name evidence="1" type="ORF">DWW10_11580</name>
</gene>
<evidence type="ECO:0000313" key="1">
    <source>
        <dbReference type="EMBL" id="RGV53321.1"/>
    </source>
</evidence>
<reference evidence="1 2" key="1">
    <citation type="submission" date="2018-08" db="EMBL/GenBank/DDBJ databases">
        <title>A genome reference for cultivated species of the human gut microbiota.</title>
        <authorList>
            <person name="Zou Y."/>
            <person name="Xue W."/>
            <person name="Luo G."/>
        </authorList>
    </citation>
    <scope>NUCLEOTIDE SEQUENCE [LARGE SCALE GENOMIC DNA]</scope>
    <source>
        <strain evidence="1 2">AF14-32</strain>
    </source>
</reference>
<protein>
    <submittedName>
        <fullName evidence="1">Uncharacterized protein</fullName>
    </submittedName>
</protein>
<evidence type="ECO:0000313" key="2">
    <source>
        <dbReference type="Proteomes" id="UP000283850"/>
    </source>
</evidence>
<dbReference type="Proteomes" id="UP000283850">
    <property type="component" value="Unassembled WGS sequence"/>
</dbReference>
<organism evidence="1 2">
    <name type="scientific">Bacteroides intestinalis</name>
    <dbReference type="NCBI Taxonomy" id="329854"/>
    <lineage>
        <taxon>Bacteria</taxon>
        <taxon>Pseudomonadati</taxon>
        <taxon>Bacteroidota</taxon>
        <taxon>Bacteroidia</taxon>
        <taxon>Bacteroidales</taxon>
        <taxon>Bacteroidaceae</taxon>
        <taxon>Bacteroides</taxon>
    </lineage>
</organism>
<accession>A0A412Y7E7</accession>
<comment type="caution">
    <text evidence="1">The sequence shown here is derived from an EMBL/GenBank/DDBJ whole genome shotgun (WGS) entry which is preliminary data.</text>
</comment>
<dbReference type="AlphaFoldDB" id="A0A412Y7E7"/>
<sequence>MANWLSMQSTAEKYGIPEEQIREWIRLDYVTYSSFFKRDPCDDPNPMVDTDELDKVLESNSIKSCPDDETIERVPKGHLDWLYQENARLAKINDDLREEIYSHVQWEKELNDDFTKITELANKVISLHRQIIIDYEGLLNAKMGIRAFLRYLFLPKKNKYLT</sequence>